<dbReference type="InterPro" id="IPR050342">
    <property type="entry name" value="HMGB"/>
</dbReference>
<gene>
    <name evidence="4" type="ORF">PACTADRAFT_51035</name>
</gene>
<dbReference type="Proteomes" id="UP000094236">
    <property type="component" value="Unassembled WGS sequence"/>
</dbReference>
<name>A0A1E4TR00_PACTA</name>
<feature type="DNA-binding region" description="HMG box" evidence="2">
    <location>
        <begin position="41"/>
        <end position="109"/>
    </location>
</feature>
<evidence type="ECO:0000313" key="4">
    <source>
        <dbReference type="EMBL" id="ODV94149.1"/>
    </source>
</evidence>
<keyword evidence="2" id="KW-0539">Nucleus</keyword>
<evidence type="ECO:0000256" key="2">
    <source>
        <dbReference type="PROSITE-ProRule" id="PRU00267"/>
    </source>
</evidence>
<dbReference type="CDD" id="cd00084">
    <property type="entry name" value="HMG-box_SF"/>
    <property type="match status" value="1"/>
</dbReference>
<organism evidence="4 5">
    <name type="scientific">Pachysolen tannophilus NRRL Y-2460</name>
    <dbReference type="NCBI Taxonomy" id="669874"/>
    <lineage>
        <taxon>Eukaryota</taxon>
        <taxon>Fungi</taxon>
        <taxon>Dikarya</taxon>
        <taxon>Ascomycota</taxon>
        <taxon>Saccharomycotina</taxon>
        <taxon>Pichiomycetes</taxon>
        <taxon>Pachysolenaceae</taxon>
        <taxon>Pachysolen</taxon>
    </lineage>
</organism>
<dbReference type="PROSITE" id="PS50118">
    <property type="entry name" value="HMG_BOX_2"/>
    <property type="match status" value="2"/>
</dbReference>
<dbReference type="GO" id="GO:0003677">
    <property type="term" value="F:DNA binding"/>
    <property type="evidence" value="ECO:0007669"/>
    <property type="project" value="UniProtKB-UniRule"/>
</dbReference>
<dbReference type="Gene3D" id="1.10.30.10">
    <property type="entry name" value="High mobility group box domain"/>
    <property type="match status" value="2"/>
</dbReference>
<sequence>MTMLLPILKKEVFNVRFIAQTRAFATTQVVTKKAKKQPEGPKRPPAAYALFIKENFSHEKAENPNLKSTEILSQLGSAWKSLGNGEKSKYEEEAKNQLAAYKKKKEDYLASLPEKEVYGYAKFMKEKFATYFVKSSDPNDRNKNFGEVSKKVAAEWKSLPESEKKLYKKPEN</sequence>
<dbReference type="OrthoDB" id="1919336at2759"/>
<keyword evidence="5" id="KW-1185">Reference proteome</keyword>
<evidence type="ECO:0000259" key="3">
    <source>
        <dbReference type="PROSITE" id="PS50118"/>
    </source>
</evidence>
<feature type="domain" description="HMG box" evidence="3">
    <location>
        <begin position="113"/>
        <end position="172"/>
    </location>
</feature>
<dbReference type="EMBL" id="KV454016">
    <property type="protein sequence ID" value="ODV94149.1"/>
    <property type="molecule type" value="Genomic_DNA"/>
</dbReference>
<accession>A0A1E4TR00</accession>
<keyword evidence="1 2" id="KW-0238">DNA-binding</keyword>
<proteinExistence type="predicted"/>
<dbReference type="InterPro" id="IPR009071">
    <property type="entry name" value="HMG_box_dom"/>
</dbReference>
<dbReference type="STRING" id="669874.A0A1E4TR00"/>
<dbReference type="Pfam" id="PF00505">
    <property type="entry name" value="HMG_box"/>
    <property type="match status" value="1"/>
</dbReference>
<dbReference type="PANTHER" id="PTHR48112:SF22">
    <property type="entry name" value="MITOCHONDRIAL TRANSCRIPTION FACTOR A, ISOFORM B"/>
    <property type="match status" value="1"/>
</dbReference>
<dbReference type="GO" id="GO:0005634">
    <property type="term" value="C:nucleus"/>
    <property type="evidence" value="ECO:0007669"/>
    <property type="project" value="UniProtKB-UniRule"/>
</dbReference>
<dbReference type="SMART" id="SM00398">
    <property type="entry name" value="HMG"/>
    <property type="match status" value="1"/>
</dbReference>
<dbReference type="PANTHER" id="PTHR48112">
    <property type="entry name" value="HIGH MOBILITY GROUP PROTEIN DSP1"/>
    <property type="match status" value="1"/>
</dbReference>
<evidence type="ECO:0000256" key="1">
    <source>
        <dbReference type="ARBA" id="ARBA00023125"/>
    </source>
</evidence>
<feature type="DNA-binding region" description="HMG box" evidence="2">
    <location>
        <begin position="113"/>
        <end position="172"/>
    </location>
</feature>
<evidence type="ECO:0000313" key="5">
    <source>
        <dbReference type="Proteomes" id="UP000094236"/>
    </source>
</evidence>
<reference evidence="5" key="1">
    <citation type="submission" date="2016-05" db="EMBL/GenBank/DDBJ databases">
        <title>Comparative genomics of biotechnologically important yeasts.</title>
        <authorList>
            <consortium name="DOE Joint Genome Institute"/>
            <person name="Riley R."/>
            <person name="Haridas S."/>
            <person name="Wolfe K.H."/>
            <person name="Lopes M.R."/>
            <person name="Hittinger C.T."/>
            <person name="Goker M."/>
            <person name="Salamov A."/>
            <person name="Wisecaver J."/>
            <person name="Long T.M."/>
            <person name="Aerts A.L."/>
            <person name="Barry K."/>
            <person name="Choi C."/>
            <person name="Clum A."/>
            <person name="Coughlan A.Y."/>
            <person name="Deshpande S."/>
            <person name="Douglass A.P."/>
            <person name="Hanson S.J."/>
            <person name="Klenk H.-P."/>
            <person name="Labutti K."/>
            <person name="Lapidus A."/>
            <person name="Lindquist E."/>
            <person name="Lipzen A."/>
            <person name="Meier-Kolthoff J.P."/>
            <person name="Ohm R.A."/>
            <person name="Otillar R.P."/>
            <person name="Pangilinan J."/>
            <person name="Peng Y."/>
            <person name="Rokas A."/>
            <person name="Rosa C.A."/>
            <person name="Scheuner C."/>
            <person name="Sibirny A.A."/>
            <person name="Slot J.C."/>
            <person name="Stielow J.B."/>
            <person name="Sun H."/>
            <person name="Kurtzman C.P."/>
            <person name="Blackwell M."/>
            <person name="Grigoriev I.V."/>
            <person name="Jeffries T.W."/>
        </authorList>
    </citation>
    <scope>NUCLEOTIDE SEQUENCE [LARGE SCALE GENOMIC DNA]</scope>
    <source>
        <strain evidence="5">NRRL Y-2460</strain>
    </source>
</reference>
<feature type="domain" description="HMG box" evidence="3">
    <location>
        <begin position="41"/>
        <end position="109"/>
    </location>
</feature>
<dbReference type="AlphaFoldDB" id="A0A1E4TR00"/>
<dbReference type="SUPFAM" id="SSF47095">
    <property type="entry name" value="HMG-box"/>
    <property type="match status" value="2"/>
</dbReference>
<dbReference type="InterPro" id="IPR036910">
    <property type="entry name" value="HMG_box_dom_sf"/>
</dbReference>
<protein>
    <recommendedName>
        <fullName evidence="3">HMG box domain-containing protein</fullName>
    </recommendedName>
</protein>